<dbReference type="SMART" id="SM01400">
    <property type="entry name" value="Pribosyltran_N"/>
    <property type="match status" value="1"/>
</dbReference>
<keyword evidence="4" id="KW-1185">Reference proteome</keyword>
<dbReference type="GO" id="GO:0006164">
    <property type="term" value="P:purine nucleotide biosynthetic process"/>
    <property type="evidence" value="ECO:0007669"/>
    <property type="project" value="TreeGrafter"/>
</dbReference>
<dbReference type="SUPFAM" id="SSF53271">
    <property type="entry name" value="PRTase-like"/>
    <property type="match status" value="2"/>
</dbReference>
<evidence type="ECO:0000313" key="4">
    <source>
        <dbReference type="Proteomes" id="UP001190700"/>
    </source>
</evidence>
<comment type="similarity">
    <text evidence="1">Belongs to the ribose-phosphate pyrophosphokinase family.</text>
</comment>
<name>A0AAE0BIN7_9CHLO</name>
<protein>
    <recommendedName>
        <fullName evidence="2">Phosphoribosyltransferase domain-containing protein</fullName>
    </recommendedName>
</protein>
<dbReference type="EMBL" id="LGRX02034685">
    <property type="protein sequence ID" value="KAK3237167.1"/>
    <property type="molecule type" value="Genomic_DNA"/>
</dbReference>
<dbReference type="GO" id="GO:0005737">
    <property type="term" value="C:cytoplasm"/>
    <property type="evidence" value="ECO:0007669"/>
    <property type="project" value="TreeGrafter"/>
</dbReference>
<evidence type="ECO:0000313" key="3">
    <source>
        <dbReference type="EMBL" id="KAK3237167.1"/>
    </source>
</evidence>
<accession>A0AAE0BIN7</accession>
<dbReference type="Gene3D" id="3.40.50.2020">
    <property type="match status" value="2"/>
</dbReference>
<dbReference type="GO" id="GO:0000287">
    <property type="term" value="F:magnesium ion binding"/>
    <property type="evidence" value="ECO:0007669"/>
    <property type="project" value="InterPro"/>
</dbReference>
<reference evidence="3 4" key="1">
    <citation type="journal article" date="2015" name="Genome Biol. Evol.">
        <title>Comparative Genomics of a Bacterivorous Green Alga Reveals Evolutionary Causalities and Consequences of Phago-Mixotrophic Mode of Nutrition.</title>
        <authorList>
            <person name="Burns J.A."/>
            <person name="Paasch A."/>
            <person name="Narechania A."/>
            <person name="Kim E."/>
        </authorList>
    </citation>
    <scope>NUCLEOTIDE SEQUENCE [LARGE SCALE GENOMIC DNA]</scope>
    <source>
        <strain evidence="3 4">PLY_AMNH</strain>
    </source>
</reference>
<dbReference type="InterPro" id="IPR029057">
    <property type="entry name" value="PRTase-like"/>
</dbReference>
<dbReference type="CDD" id="cd06223">
    <property type="entry name" value="PRTases_typeI"/>
    <property type="match status" value="1"/>
</dbReference>
<feature type="domain" description="Phosphoribosyltransferase" evidence="2">
    <location>
        <begin position="219"/>
        <end position="262"/>
    </location>
</feature>
<dbReference type="GO" id="GO:0002189">
    <property type="term" value="C:ribose phosphate diphosphokinase complex"/>
    <property type="evidence" value="ECO:0007669"/>
    <property type="project" value="TreeGrafter"/>
</dbReference>
<dbReference type="PANTHER" id="PTHR10210">
    <property type="entry name" value="RIBOSE-PHOSPHATE DIPHOSPHOKINASE FAMILY MEMBER"/>
    <property type="match status" value="1"/>
</dbReference>
<comment type="caution">
    <text evidence="3">The sequence shown here is derived from an EMBL/GenBank/DDBJ whole genome shotgun (WGS) entry which is preliminary data.</text>
</comment>
<evidence type="ECO:0000256" key="1">
    <source>
        <dbReference type="ARBA" id="ARBA00006478"/>
    </source>
</evidence>
<dbReference type="GO" id="GO:0006015">
    <property type="term" value="P:5-phosphoribose 1-diphosphate biosynthetic process"/>
    <property type="evidence" value="ECO:0007669"/>
    <property type="project" value="TreeGrafter"/>
</dbReference>
<evidence type="ECO:0000259" key="2">
    <source>
        <dbReference type="Pfam" id="PF00156"/>
    </source>
</evidence>
<dbReference type="AlphaFoldDB" id="A0AAE0BIN7"/>
<organism evidence="3 4">
    <name type="scientific">Cymbomonas tetramitiformis</name>
    <dbReference type="NCBI Taxonomy" id="36881"/>
    <lineage>
        <taxon>Eukaryota</taxon>
        <taxon>Viridiplantae</taxon>
        <taxon>Chlorophyta</taxon>
        <taxon>Pyramimonadophyceae</taxon>
        <taxon>Pyramimonadales</taxon>
        <taxon>Pyramimonadaceae</taxon>
        <taxon>Cymbomonas</taxon>
    </lineage>
</organism>
<dbReference type="PANTHER" id="PTHR10210:SF45">
    <property type="entry name" value="RIBOSE-PHOSPHATE PYROPHOSPHOKINASE 3, CHLOROPLASTIC"/>
    <property type="match status" value="1"/>
</dbReference>
<dbReference type="Proteomes" id="UP001190700">
    <property type="component" value="Unassembled WGS sequence"/>
</dbReference>
<sequence>MSLTEINPKYEVIAADSVEEWGLLLQEKYPAVFRFHQTSWGKFPDGTDNIKIGGFHPKNYIRGKNVIFIASFDNNAETLSQLYVCIALLESLIESLTLILPFYPVGTMERVVFEGEVATANTLARLLSSLPPCGKPTRVMLYDLHTLQNRFYLSNHAVATMHSTVPLFLAELKRNHPNVTCIAFPDEGASKRFTYMFQDFEHVVCGKKREGDKRKVTIMDGDVLGKNIVIVDDLVQSGGTLFECGKALMEQGANSVAAFVAHAVFPNDSWKRFITGGDRCIFKPFWLTNSIPKVTSRIPTNDIFTVLDLVPQIVEDL</sequence>
<dbReference type="InterPro" id="IPR000836">
    <property type="entry name" value="PRTase_dom"/>
</dbReference>
<proteinExistence type="inferred from homology"/>
<gene>
    <name evidence="3" type="ORF">CYMTET_52739</name>
</gene>
<dbReference type="Pfam" id="PF00156">
    <property type="entry name" value="Pribosyltran"/>
    <property type="match status" value="1"/>
</dbReference>
<dbReference type="InterPro" id="IPR005946">
    <property type="entry name" value="Rib-P_diPkinase"/>
</dbReference>